<keyword evidence="3" id="KW-0731">Sigma factor</keyword>
<dbReference type="InterPro" id="IPR007627">
    <property type="entry name" value="RNA_pol_sigma70_r2"/>
</dbReference>
<feature type="non-terminal residue" evidence="7">
    <location>
        <position position="175"/>
    </location>
</feature>
<dbReference type="InterPro" id="IPR013325">
    <property type="entry name" value="RNA_pol_sigma_r2"/>
</dbReference>
<reference evidence="7" key="1">
    <citation type="journal article" date="2014" name="Front. Microbiol.">
        <title>High frequency of phylogenetically diverse reductive dehalogenase-homologous genes in deep subseafloor sedimentary metagenomes.</title>
        <authorList>
            <person name="Kawai M."/>
            <person name="Futagami T."/>
            <person name="Toyoda A."/>
            <person name="Takaki Y."/>
            <person name="Nishi S."/>
            <person name="Hori S."/>
            <person name="Arai W."/>
            <person name="Tsubouchi T."/>
            <person name="Morono Y."/>
            <person name="Uchiyama I."/>
            <person name="Ito T."/>
            <person name="Fujiyama A."/>
            <person name="Inagaki F."/>
            <person name="Takami H."/>
        </authorList>
    </citation>
    <scope>NUCLEOTIDE SEQUENCE</scope>
    <source>
        <strain evidence="7">Expedition CK06-06</strain>
    </source>
</reference>
<dbReference type="AlphaFoldDB" id="X0VPC5"/>
<evidence type="ECO:0008006" key="8">
    <source>
        <dbReference type="Google" id="ProtNLM"/>
    </source>
</evidence>
<dbReference type="SUPFAM" id="SSF88946">
    <property type="entry name" value="Sigma2 domain of RNA polymerase sigma factors"/>
    <property type="match status" value="1"/>
</dbReference>
<dbReference type="PANTHER" id="PTHR43133">
    <property type="entry name" value="RNA POLYMERASE ECF-TYPE SIGMA FACTO"/>
    <property type="match status" value="1"/>
</dbReference>
<feature type="domain" description="RNA polymerase sigma-70 region 2" evidence="5">
    <location>
        <begin position="37"/>
        <end position="103"/>
    </location>
</feature>
<dbReference type="GO" id="GO:0003677">
    <property type="term" value="F:DNA binding"/>
    <property type="evidence" value="ECO:0007669"/>
    <property type="project" value="InterPro"/>
</dbReference>
<dbReference type="PANTHER" id="PTHR43133:SF51">
    <property type="entry name" value="RNA POLYMERASE SIGMA FACTOR"/>
    <property type="match status" value="1"/>
</dbReference>
<dbReference type="InterPro" id="IPR014284">
    <property type="entry name" value="RNA_pol_sigma-70_dom"/>
</dbReference>
<dbReference type="InterPro" id="IPR013324">
    <property type="entry name" value="RNA_pol_sigma_r3/r4-like"/>
</dbReference>
<organism evidence="7">
    <name type="scientific">marine sediment metagenome</name>
    <dbReference type="NCBI Taxonomy" id="412755"/>
    <lineage>
        <taxon>unclassified sequences</taxon>
        <taxon>metagenomes</taxon>
        <taxon>ecological metagenomes</taxon>
    </lineage>
</organism>
<proteinExistence type="inferred from homology"/>
<evidence type="ECO:0000313" key="7">
    <source>
        <dbReference type="EMBL" id="GAG14333.1"/>
    </source>
</evidence>
<evidence type="ECO:0000256" key="3">
    <source>
        <dbReference type="ARBA" id="ARBA00023082"/>
    </source>
</evidence>
<keyword evidence="2" id="KW-0805">Transcription regulation</keyword>
<feature type="domain" description="RNA polymerase sigma factor 70 region 4 type 2" evidence="6">
    <location>
        <begin position="135"/>
        <end position="175"/>
    </location>
</feature>
<name>X0VPC5_9ZZZZ</name>
<evidence type="ECO:0000256" key="2">
    <source>
        <dbReference type="ARBA" id="ARBA00023015"/>
    </source>
</evidence>
<dbReference type="GO" id="GO:0006352">
    <property type="term" value="P:DNA-templated transcription initiation"/>
    <property type="evidence" value="ECO:0007669"/>
    <property type="project" value="InterPro"/>
</dbReference>
<evidence type="ECO:0000256" key="1">
    <source>
        <dbReference type="ARBA" id="ARBA00010641"/>
    </source>
</evidence>
<keyword evidence="4" id="KW-0804">Transcription</keyword>
<dbReference type="Gene3D" id="1.10.1740.10">
    <property type="match status" value="1"/>
</dbReference>
<comment type="caution">
    <text evidence="7">The sequence shown here is derived from an EMBL/GenBank/DDBJ whole genome shotgun (WGS) entry which is preliminary data.</text>
</comment>
<dbReference type="EMBL" id="BARS01038894">
    <property type="protein sequence ID" value="GAG14333.1"/>
    <property type="molecule type" value="Genomic_DNA"/>
</dbReference>
<dbReference type="InterPro" id="IPR036388">
    <property type="entry name" value="WH-like_DNA-bd_sf"/>
</dbReference>
<evidence type="ECO:0000256" key="4">
    <source>
        <dbReference type="ARBA" id="ARBA00023163"/>
    </source>
</evidence>
<evidence type="ECO:0000259" key="5">
    <source>
        <dbReference type="Pfam" id="PF04542"/>
    </source>
</evidence>
<dbReference type="Pfam" id="PF04542">
    <property type="entry name" value="Sigma70_r2"/>
    <property type="match status" value="1"/>
</dbReference>
<evidence type="ECO:0000259" key="6">
    <source>
        <dbReference type="Pfam" id="PF08281"/>
    </source>
</evidence>
<comment type="similarity">
    <text evidence="1">Belongs to the sigma-70 factor family. ECF subfamily.</text>
</comment>
<protein>
    <recommendedName>
        <fullName evidence="8">RNA polymerase sigma-70 region 2 domain-containing protein</fullName>
    </recommendedName>
</protein>
<dbReference type="NCBIfam" id="TIGR02937">
    <property type="entry name" value="sigma70-ECF"/>
    <property type="match status" value="1"/>
</dbReference>
<dbReference type="Gene3D" id="1.10.10.10">
    <property type="entry name" value="Winged helix-like DNA-binding domain superfamily/Winged helix DNA-binding domain"/>
    <property type="match status" value="1"/>
</dbReference>
<sequence>MKLSQGLYVSNSRGPGFEEADLVRDAQAGDSAAFDLLVERYTPHIYRVVRRLASDQNEAEVIVQEAWLRAWRAISRYVADRPLSPWLVRIAINVARDRWRKKTPLDFTDLGGEEIVLLDPMPGPEEQFSHKEALERLARGVEKLRPEYRMVIALRYDAGLSYKQIASALEIPLNT</sequence>
<dbReference type="InterPro" id="IPR013249">
    <property type="entry name" value="RNA_pol_sigma70_r4_t2"/>
</dbReference>
<dbReference type="Pfam" id="PF08281">
    <property type="entry name" value="Sigma70_r4_2"/>
    <property type="match status" value="1"/>
</dbReference>
<gene>
    <name evidence="7" type="ORF">S01H1_59469</name>
</gene>
<dbReference type="GO" id="GO:0016987">
    <property type="term" value="F:sigma factor activity"/>
    <property type="evidence" value="ECO:0007669"/>
    <property type="project" value="UniProtKB-KW"/>
</dbReference>
<dbReference type="SUPFAM" id="SSF88659">
    <property type="entry name" value="Sigma3 and sigma4 domains of RNA polymerase sigma factors"/>
    <property type="match status" value="1"/>
</dbReference>
<dbReference type="InterPro" id="IPR039425">
    <property type="entry name" value="RNA_pol_sigma-70-like"/>
</dbReference>
<accession>X0VPC5</accession>